<dbReference type="Gene3D" id="3.90.550.10">
    <property type="entry name" value="Spore Coat Polysaccharide Biosynthesis Protein SpsA, Chain A"/>
    <property type="match status" value="1"/>
</dbReference>
<evidence type="ECO:0008006" key="2">
    <source>
        <dbReference type="Google" id="ProtNLM"/>
    </source>
</evidence>
<dbReference type="SUPFAM" id="SSF53448">
    <property type="entry name" value="Nucleotide-diphospho-sugar transferases"/>
    <property type="match status" value="1"/>
</dbReference>
<dbReference type="Pfam" id="PF09837">
    <property type="entry name" value="DUF2064"/>
    <property type="match status" value="1"/>
</dbReference>
<protein>
    <recommendedName>
        <fullName evidence="2">Glycosyltransferase</fullName>
    </recommendedName>
</protein>
<dbReference type="PANTHER" id="PTHR36529">
    <property type="entry name" value="SLL1095 PROTEIN"/>
    <property type="match status" value="1"/>
</dbReference>
<evidence type="ECO:0000313" key="1">
    <source>
        <dbReference type="EMBL" id="KKM16626.1"/>
    </source>
</evidence>
<sequence length="240" mass="27410">MKNTPSKTEKKKSGSRRRCALVFVKAPEEGKVKTRLSKIVGNEIALNVYKRFAVDLIDTLQNIECNITICYHPSHAESCMTRWLGSSYAYLAQKGNNIGERMANAFIRSFSKGFHRVILVGADIPDLTEKIIDEAFSSLQKYPAVIGPTLDGGYYLIGFNSNTFIPDVFQDIPWGTDRVHEQTLTVFDKKSFQVHILPMWRDIDTYEDLVHFYKINKKNRSAAQNTVSYLTRIDIGRFKD</sequence>
<reference evidence="1" key="1">
    <citation type="journal article" date="2015" name="Nature">
        <title>Complex archaea that bridge the gap between prokaryotes and eukaryotes.</title>
        <authorList>
            <person name="Spang A."/>
            <person name="Saw J.H."/>
            <person name="Jorgensen S.L."/>
            <person name="Zaremba-Niedzwiedzka K."/>
            <person name="Martijn J."/>
            <person name="Lind A.E."/>
            <person name="van Eijk R."/>
            <person name="Schleper C."/>
            <person name="Guy L."/>
            <person name="Ettema T.J."/>
        </authorList>
    </citation>
    <scope>NUCLEOTIDE SEQUENCE</scope>
</reference>
<dbReference type="NCBIfam" id="TIGR04282">
    <property type="entry name" value="glyco_like_cofC"/>
    <property type="match status" value="1"/>
</dbReference>
<comment type="caution">
    <text evidence="1">The sequence shown here is derived from an EMBL/GenBank/DDBJ whole genome shotgun (WGS) entry which is preliminary data.</text>
</comment>
<dbReference type="EMBL" id="LAZR01014634">
    <property type="protein sequence ID" value="KKM16626.1"/>
    <property type="molecule type" value="Genomic_DNA"/>
</dbReference>
<gene>
    <name evidence="1" type="ORF">LCGC14_1683980</name>
</gene>
<dbReference type="PANTHER" id="PTHR36529:SF1">
    <property type="entry name" value="GLYCOSYLTRANSFERASE"/>
    <property type="match status" value="1"/>
</dbReference>
<accession>A0A0F9HMY2</accession>
<dbReference type="InterPro" id="IPR029044">
    <property type="entry name" value="Nucleotide-diphossugar_trans"/>
</dbReference>
<proteinExistence type="predicted"/>
<dbReference type="InterPro" id="IPR018641">
    <property type="entry name" value="Trfase_1_rSAM/seldom-assoc"/>
</dbReference>
<organism evidence="1">
    <name type="scientific">marine sediment metagenome</name>
    <dbReference type="NCBI Taxonomy" id="412755"/>
    <lineage>
        <taxon>unclassified sequences</taxon>
        <taxon>metagenomes</taxon>
        <taxon>ecological metagenomes</taxon>
    </lineage>
</organism>
<name>A0A0F9HMY2_9ZZZZ</name>
<dbReference type="AlphaFoldDB" id="A0A0F9HMY2"/>